<evidence type="ECO:0000313" key="2">
    <source>
        <dbReference type="Proteomes" id="UP000279760"/>
    </source>
</evidence>
<organism evidence="1 2">
    <name type="scientific">Vibrio mediterranei</name>
    <dbReference type="NCBI Taxonomy" id="689"/>
    <lineage>
        <taxon>Bacteria</taxon>
        <taxon>Pseudomonadati</taxon>
        <taxon>Pseudomonadota</taxon>
        <taxon>Gammaproteobacteria</taxon>
        <taxon>Vibrionales</taxon>
        <taxon>Vibrionaceae</taxon>
        <taxon>Vibrio</taxon>
    </lineage>
</organism>
<dbReference type="GeneID" id="64085859"/>
<name>A0A3G4VD38_9VIBR</name>
<dbReference type="SUPFAM" id="SSF54427">
    <property type="entry name" value="NTF2-like"/>
    <property type="match status" value="1"/>
</dbReference>
<dbReference type="InterPro" id="IPR009959">
    <property type="entry name" value="Cyclase_SnoaL-like"/>
</dbReference>
<dbReference type="EMBL" id="CP033577">
    <property type="protein sequence ID" value="AYV22716.1"/>
    <property type="molecule type" value="Genomic_DNA"/>
</dbReference>
<sequence length="146" mass="16712">MTSKQVQTIKDYFEFCVDGKATERVGEYFAADALIHRPDCGTTLRGLEEFEAKLKSCVTERYESVKTTFQRVIETEGEVVVALTHKAENSNTWMGFDVSGKDVTWTSLTYFRFNNEGKIIEEIVERNELSMANQLGLHLDVTKERN</sequence>
<dbReference type="Pfam" id="PF07366">
    <property type="entry name" value="SnoaL"/>
    <property type="match status" value="1"/>
</dbReference>
<dbReference type="GO" id="GO:0030638">
    <property type="term" value="P:polyketide metabolic process"/>
    <property type="evidence" value="ECO:0007669"/>
    <property type="project" value="InterPro"/>
</dbReference>
<dbReference type="Gene3D" id="3.10.450.50">
    <property type="match status" value="1"/>
</dbReference>
<accession>A0A3G4VD38</accession>
<dbReference type="AlphaFoldDB" id="A0A3G4VD38"/>
<dbReference type="Proteomes" id="UP000279760">
    <property type="component" value="Chromosome 1"/>
</dbReference>
<evidence type="ECO:0000313" key="1">
    <source>
        <dbReference type="EMBL" id="AYV22716.1"/>
    </source>
</evidence>
<dbReference type="RefSeq" id="WP_006070583.1">
    <property type="nucleotide sequence ID" value="NZ_CP033577.1"/>
</dbReference>
<dbReference type="InterPro" id="IPR032710">
    <property type="entry name" value="NTF2-like_dom_sf"/>
</dbReference>
<proteinExistence type="predicted"/>
<reference evidence="1 2" key="1">
    <citation type="submission" date="2018-11" db="EMBL/GenBank/DDBJ databases">
        <title>Complete Genome Sequence of Vbrio mediterranei 117-T6: a Potential Pathogen Bacteria Isolated from the Conchocelis of Pyropia.</title>
        <authorList>
            <person name="Liu Q."/>
        </authorList>
    </citation>
    <scope>NUCLEOTIDE SEQUENCE [LARGE SCALE GENOMIC DNA]</scope>
    <source>
        <strain evidence="1 2">117-T6</strain>
    </source>
</reference>
<gene>
    <name evidence="1" type="ORF">ECB94_16305</name>
</gene>
<protein>
    <submittedName>
        <fullName evidence="1">Polyketide cyclase</fullName>
    </submittedName>
</protein>